<dbReference type="PROSITE" id="PS50109">
    <property type="entry name" value="HIS_KIN"/>
    <property type="match status" value="1"/>
</dbReference>
<dbReference type="SMART" id="SM00065">
    <property type="entry name" value="GAF"/>
    <property type="match status" value="2"/>
</dbReference>
<dbReference type="SMART" id="SM00387">
    <property type="entry name" value="HATPase_c"/>
    <property type="match status" value="1"/>
</dbReference>
<dbReference type="SMART" id="SM00388">
    <property type="entry name" value="HisKA"/>
    <property type="match status" value="1"/>
</dbReference>
<feature type="domain" description="CHASE" evidence="12">
    <location>
        <begin position="120"/>
        <end position="253"/>
    </location>
</feature>
<sequence>MIKHFFSRNYLSRFFAKPRRVALIYAAMSMVIMLLVWKLADQWIEERLRAEAQAQVSKEVTSYGISLTQTLTRRLNLVNGLSAFASIKAADGTIPHEDFEAFAESLYMSTDGLRNIALAPHGVIAYVYPFEENKASLGYEPAVDERLNVREDVKRAITTKGVVMSLPIELVQGGLGIIARQAIFVDEDYWGLANIVIDVPPLLSEAGFSPEGNDLMVAIKDQEGQVFYGSESVFDENPVSTSILLPERSWELVGVPKDGWRSTYEKKLRLSRVLAGIITVFWTWTFYLGINRQARLEQNVKEKTENLRNILQDLQATEDRYQTILHSQTDLILRFSPEGIITFVNEAYCQFFGKKPDDFYGKDYLENAPNKIRQVLHEKITNLSQEMPIIRNENENIDFQGKVHWFSWSNQAIFNADGDIIEYQSVGRDITEQKKADEGLRKSQALYHQAESLGKLGHWEWDHINHKMLSCSDQFARTYEMTADEALVHFSDLETEFNVIHPDDRARYKKHFFESEEQLKGMNIEYRIITPSGAVRHLNLRSDVVLDDQGRLLKSFGTELDITDRVQADQIAHQQARDSVTLFSVSQLLAQAPPESTEIALIIARQFENIFSLSEVSIALYDQQTNVFQYLVDYFDPEIAPSDSVGWRGKVASMPNNLVLVRAMETLEPQIVQASGSNINSRMLAYLKETQVKTVAILPLVVKSRFIGVIELETWLEEYCYTPRDINLAMAIANQAALALERAQLYETAQHEILERKQTDEALRESEARYRSVVEDSPGLVGSFLPGGEIDFVNKSYAEYYQSTPEALIGTNFLDLLLEEDRADVMAQISSLSKKNPFGVLTHRVVDSNGKIRHQRWVNRAFFNENQEIIGYQSFGEDIEEEYRTQQLKSALYQIAQEANRALSLDELYPAIHAIIAEMMVAKNFFIALYDKDEDLAYPVYFVDEKDDPPTTKHIGQGLTAYLLRIGQPLLCTAQKFTDLVARGEIEKVGSAPKIWLGVPLIAEGRTLGVLAVQDYHNPQAFSTQDKDFLETVSASVAAIIARQLAKEELQKLNIELEERVKLRTVELDQRIATVENLNAGMANMMDDLNIASKIARKKTRELLDSNVELESFTYSVSHDLRAPLRHIESFSRLLSDQLGETLDPTSLRYLNNIVISTERMRNLIEDLLTLSSAGRADLNIKPLDFNAVIESIRAQLFDEVEGRQITWKIATLPPAQADIGLMKVFWENLIGNAVKYTRPRENAIIEIGTTPSEGQITFFIKDNGIGFNPEYHEQLFGVFQRLQKNDEFEGSGVGLATAKRIIERHGGQIWADGEPDKGAIFYFSLPQEPIY</sequence>
<dbReference type="InterPro" id="IPR029016">
    <property type="entry name" value="GAF-like_dom_sf"/>
</dbReference>
<dbReference type="Gene3D" id="2.10.70.100">
    <property type="match status" value="1"/>
</dbReference>
<feature type="domain" description="PAS" evidence="10">
    <location>
        <begin position="766"/>
        <end position="836"/>
    </location>
</feature>
<dbReference type="InterPro" id="IPR000700">
    <property type="entry name" value="PAS-assoc_C"/>
</dbReference>
<dbReference type="InterPro" id="IPR036890">
    <property type="entry name" value="HATPase_C_sf"/>
</dbReference>
<dbReference type="Pfam" id="PF02518">
    <property type="entry name" value="HATPase_c"/>
    <property type="match status" value="1"/>
</dbReference>
<evidence type="ECO:0000256" key="3">
    <source>
        <dbReference type="ARBA" id="ARBA00022553"/>
    </source>
</evidence>
<dbReference type="InterPro" id="IPR052162">
    <property type="entry name" value="Sensor_kinase/Photoreceptor"/>
</dbReference>
<evidence type="ECO:0000256" key="2">
    <source>
        <dbReference type="ARBA" id="ARBA00012438"/>
    </source>
</evidence>
<dbReference type="InterPro" id="IPR013656">
    <property type="entry name" value="PAS_4"/>
</dbReference>
<dbReference type="InterPro" id="IPR006189">
    <property type="entry name" value="CHASE_dom"/>
</dbReference>
<evidence type="ECO:0000313" key="14">
    <source>
        <dbReference type="Proteomes" id="UP000614469"/>
    </source>
</evidence>
<keyword evidence="4" id="KW-0808">Transferase</keyword>
<dbReference type="Proteomes" id="UP000614469">
    <property type="component" value="Unassembled WGS sequence"/>
</dbReference>
<dbReference type="InterPro" id="IPR003018">
    <property type="entry name" value="GAF"/>
</dbReference>
<evidence type="ECO:0000313" key="13">
    <source>
        <dbReference type="EMBL" id="MBC8334618.1"/>
    </source>
</evidence>
<evidence type="ECO:0000256" key="7">
    <source>
        <dbReference type="SAM" id="Coils"/>
    </source>
</evidence>
<dbReference type="SMART" id="SM00091">
    <property type="entry name" value="PAS"/>
    <property type="match status" value="3"/>
</dbReference>
<dbReference type="GO" id="GO:0000155">
    <property type="term" value="F:phosphorelay sensor kinase activity"/>
    <property type="evidence" value="ECO:0007669"/>
    <property type="project" value="InterPro"/>
</dbReference>
<dbReference type="CDD" id="cd00082">
    <property type="entry name" value="HisKA"/>
    <property type="match status" value="1"/>
</dbReference>
<dbReference type="EMBL" id="JACNJN010000072">
    <property type="protein sequence ID" value="MBC8334618.1"/>
    <property type="molecule type" value="Genomic_DNA"/>
</dbReference>
<dbReference type="InterPro" id="IPR000014">
    <property type="entry name" value="PAS"/>
</dbReference>
<dbReference type="PROSITE" id="PS50112">
    <property type="entry name" value="PAS"/>
    <property type="match status" value="2"/>
</dbReference>
<evidence type="ECO:0000256" key="6">
    <source>
        <dbReference type="ARBA" id="ARBA00023012"/>
    </source>
</evidence>
<keyword evidence="8" id="KW-0472">Membrane</keyword>
<dbReference type="PROSITE" id="PS50839">
    <property type="entry name" value="CHASE"/>
    <property type="match status" value="1"/>
</dbReference>
<gene>
    <name evidence="13" type="ORF">H8E29_05085</name>
</gene>
<dbReference type="Pfam" id="PF08448">
    <property type="entry name" value="PAS_4"/>
    <property type="match status" value="2"/>
</dbReference>
<evidence type="ECO:0000259" key="11">
    <source>
        <dbReference type="PROSITE" id="PS50113"/>
    </source>
</evidence>
<dbReference type="SMART" id="SM01079">
    <property type="entry name" value="CHASE"/>
    <property type="match status" value="1"/>
</dbReference>
<dbReference type="PANTHER" id="PTHR43304">
    <property type="entry name" value="PHYTOCHROME-LIKE PROTEIN CPH1"/>
    <property type="match status" value="1"/>
</dbReference>
<dbReference type="PRINTS" id="PR00344">
    <property type="entry name" value="BCTRLSENSOR"/>
</dbReference>
<dbReference type="Pfam" id="PF08447">
    <property type="entry name" value="PAS_3"/>
    <property type="match status" value="1"/>
</dbReference>
<feature type="coiled-coil region" evidence="7">
    <location>
        <begin position="293"/>
        <end position="320"/>
    </location>
</feature>
<evidence type="ECO:0000256" key="8">
    <source>
        <dbReference type="SAM" id="Phobius"/>
    </source>
</evidence>
<dbReference type="SUPFAM" id="SSF55781">
    <property type="entry name" value="GAF domain-like"/>
    <property type="match status" value="2"/>
</dbReference>
<dbReference type="NCBIfam" id="TIGR00229">
    <property type="entry name" value="sensory_box"/>
    <property type="match status" value="2"/>
</dbReference>
<dbReference type="FunFam" id="3.30.565.10:FF:000006">
    <property type="entry name" value="Sensor histidine kinase WalK"/>
    <property type="match status" value="1"/>
</dbReference>
<dbReference type="SUPFAM" id="SSF55874">
    <property type="entry name" value="ATPase domain of HSP90 chaperone/DNA topoisomerase II/histidine kinase"/>
    <property type="match status" value="1"/>
</dbReference>
<keyword evidence="8" id="KW-1133">Transmembrane helix</keyword>
<evidence type="ECO:0000259" key="12">
    <source>
        <dbReference type="PROSITE" id="PS50839"/>
    </source>
</evidence>
<proteinExistence type="predicted"/>
<dbReference type="InterPro" id="IPR004358">
    <property type="entry name" value="Sig_transdc_His_kin-like_C"/>
</dbReference>
<evidence type="ECO:0000256" key="4">
    <source>
        <dbReference type="ARBA" id="ARBA00022679"/>
    </source>
</evidence>
<dbReference type="Gene3D" id="3.30.450.20">
    <property type="entry name" value="PAS domain"/>
    <property type="match status" value="3"/>
</dbReference>
<dbReference type="InterPro" id="IPR035965">
    <property type="entry name" value="PAS-like_dom_sf"/>
</dbReference>
<dbReference type="EC" id="2.7.13.3" evidence="2"/>
<dbReference type="Gene3D" id="3.30.450.40">
    <property type="match status" value="2"/>
</dbReference>
<comment type="caution">
    <text evidence="13">The sequence shown here is derived from an EMBL/GenBank/DDBJ whole genome shotgun (WGS) entry which is preliminary data.</text>
</comment>
<evidence type="ECO:0000256" key="1">
    <source>
        <dbReference type="ARBA" id="ARBA00000085"/>
    </source>
</evidence>
<keyword evidence="8" id="KW-0812">Transmembrane</keyword>
<dbReference type="SUPFAM" id="SSF47384">
    <property type="entry name" value="Homodimeric domain of signal transducing histidine kinase"/>
    <property type="match status" value="1"/>
</dbReference>
<evidence type="ECO:0000256" key="5">
    <source>
        <dbReference type="ARBA" id="ARBA00022777"/>
    </source>
</evidence>
<comment type="catalytic activity">
    <reaction evidence="1">
        <text>ATP + protein L-histidine = ADP + protein N-phospho-L-histidine.</text>
        <dbReference type="EC" id="2.7.13.3"/>
    </reaction>
</comment>
<organism evidence="13 14">
    <name type="scientific">Candidatus Desulfolinea nitratireducens</name>
    <dbReference type="NCBI Taxonomy" id="2841698"/>
    <lineage>
        <taxon>Bacteria</taxon>
        <taxon>Bacillati</taxon>
        <taxon>Chloroflexota</taxon>
        <taxon>Anaerolineae</taxon>
        <taxon>Anaerolineales</taxon>
        <taxon>Anaerolineales incertae sedis</taxon>
        <taxon>Candidatus Desulfolinea</taxon>
    </lineage>
</organism>
<dbReference type="InterPro" id="IPR003661">
    <property type="entry name" value="HisK_dim/P_dom"/>
</dbReference>
<feature type="domain" description="PAC" evidence="11">
    <location>
        <begin position="522"/>
        <end position="574"/>
    </location>
</feature>
<dbReference type="SUPFAM" id="SSF55785">
    <property type="entry name" value="PYP-like sensor domain (PAS domain)"/>
    <property type="match status" value="3"/>
</dbReference>
<dbReference type="Pfam" id="PF00512">
    <property type="entry name" value="HisKA"/>
    <property type="match status" value="1"/>
</dbReference>
<evidence type="ECO:0000259" key="10">
    <source>
        <dbReference type="PROSITE" id="PS50112"/>
    </source>
</evidence>
<dbReference type="CDD" id="cd00130">
    <property type="entry name" value="PAS"/>
    <property type="match status" value="3"/>
</dbReference>
<reference evidence="13 14" key="1">
    <citation type="submission" date="2020-08" db="EMBL/GenBank/DDBJ databases">
        <title>Bridging the membrane lipid divide: bacteria of the FCB group superphylum have the potential to synthesize archaeal ether lipids.</title>
        <authorList>
            <person name="Villanueva L."/>
            <person name="Von Meijenfeldt F.A.B."/>
            <person name="Westbye A.B."/>
            <person name="Yadav S."/>
            <person name="Hopmans E.C."/>
            <person name="Dutilh B.E."/>
            <person name="Sinninghe Damste J.S."/>
        </authorList>
    </citation>
    <scope>NUCLEOTIDE SEQUENCE [LARGE SCALE GENOMIC DNA]</scope>
    <source>
        <strain evidence="13">NIOZ-UU36</strain>
    </source>
</reference>
<dbReference type="Pfam" id="PF13185">
    <property type="entry name" value="GAF_2"/>
    <property type="match status" value="2"/>
</dbReference>
<keyword evidence="5" id="KW-0418">Kinase</keyword>
<accession>A0A8J6TEI8</accession>
<dbReference type="PANTHER" id="PTHR43304:SF1">
    <property type="entry name" value="PAC DOMAIN-CONTAINING PROTEIN"/>
    <property type="match status" value="1"/>
</dbReference>
<evidence type="ECO:0000259" key="9">
    <source>
        <dbReference type="PROSITE" id="PS50109"/>
    </source>
</evidence>
<dbReference type="Pfam" id="PF03924">
    <property type="entry name" value="CHASE"/>
    <property type="match status" value="1"/>
</dbReference>
<keyword evidence="6" id="KW-0902">Two-component regulatory system</keyword>
<dbReference type="InterPro" id="IPR036097">
    <property type="entry name" value="HisK_dim/P_sf"/>
</dbReference>
<feature type="domain" description="PAC" evidence="11">
    <location>
        <begin position="383"/>
        <end position="442"/>
    </location>
</feature>
<feature type="domain" description="Histidine kinase" evidence="9">
    <location>
        <begin position="1116"/>
        <end position="1330"/>
    </location>
</feature>
<dbReference type="SMART" id="SM00086">
    <property type="entry name" value="PAC"/>
    <property type="match status" value="3"/>
</dbReference>
<feature type="domain" description="PAS" evidence="10">
    <location>
        <begin position="317"/>
        <end position="379"/>
    </location>
</feature>
<dbReference type="Gene3D" id="1.10.287.130">
    <property type="match status" value="1"/>
</dbReference>
<feature type="transmembrane region" description="Helical" evidence="8">
    <location>
        <begin position="20"/>
        <end position="40"/>
    </location>
</feature>
<protein>
    <recommendedName>
        <fullName evidence="2">histidine kinase</fullName>
        <ecNumber evidence="2">2.7.13.3</ecNumber>
    </recommendedName>
</protein>
<dbReference type="InterPro" id="IPR005467">
    <property type="entry name" value="His_kinase_dom"/>
</dbReference>
<name>A0A8J6TEI8_9CHLR</name>
<dbReference type="Gene3D" id="3.30.565.10">
    <property type="entry name" value="Histidine kinase-like ATPase, C-terminal domain"/>
    <property type="match status" value="1"/>
</dbReference>
<dbReference type="InterPro" id="IPR003594">
    <property type="entry name" value="HATPase_dom"/>
</dbReference>
<keyword evidence="3" id="KW-0597">Phosphoprotein</keyword>
<dbReference type="InterPro" id="IPR001610">
    <property type="entry name" value="PAC"/>
</dbReference>
<dbReference type="PROSITE" id="PS50113">
    <property type="entry name" value="PAC"/>
    <property type="match status" value="2"/>
</dbReference>
<dbReference type="InterPro" id="IPR013655">
    <property type="entry name" value="PAS_fold_3"/>
</dbReference>
<keyword evidence="7" id="KW-0175">Coiled coil</keyword>